<sequence length="592" mass="68309">MNISKDLLGGLQEEALKEVAFQHFQELDDHISYVATKVCHLGDQLEGVNTPRQRAVEAQRLMTYFNEFLDGELRSDVFNNPDKIKEAADIIQKLHLIAQELPFDRFADVKAKIASKYHDLERQLIQEFTAAQRRGEIARMREVAAVLLHFKGAYFHDDIFEDTALLCQRVNKQVGEVFSSPETIMAKLIQNIFENKLQNFVRDKLEESRKTDAEQYLKDLYDLYTRMTALASKLTEFNLGTDKQTFLSKLIKNIFSSYLENYIDTEREYLKSRSTMILQRYYESKHHQKRTLGAGGIQDLKERIRQRTNLPLGPSIDTHGETFLSQEVVVNLLQETKHAFERCHRLSDPPDLPKNAFSIFLLLVDYLCVDHIDYALEIGLAAIPSADSKNANLYFLDVVQQANTIFHLFDKQFNDHLMPLIRTLNCMVGQMKHILATEQKKTDFKPEDENNVMIQYTNACAKVCAYVNKQVERVRNSMDGKNIDTVLTELGVRFHRLIHEHLQQFTYSSMGGMLAICDVAEYRRCAKEFKVPLVLQLFDTLHALCNLLVVAPDNLKQVCSGDQLTNLDRNLLHGFVQLRADYRSARLGRHFS</sequence>
<dbReference type="Pfam" id="PF20667">
    <property type="entry name" value="Sec10_N"/>
    <property type="match status" value="1"/>
</dbReference>
<dbReference type="GO" id="GO:0006893">
    <property type="term" value="P:Golgi to plasma membrane transport"/>
    <property type="evidence" value="ECO:0007669"/>
    <property type="project" value="TreeGrafter"/>
</dbReference>
<feature type="domain" description="Exocyst complex component Sec10-like alpha-helical bundle" evidence="7">
    <location>
        <begin position="422"/>
        <end position="590"/>
    </location>
</feature>
<dbReference type="EMBL" id="JAATIS010008546">
    <property type="protein sequence ID" value="KAG2457815.1"/>
    <property type="molecule type" value="Genomic_DNA"/>
</dbReference>
<evidence type="ECO:0000313" key="10">
    <source>
        <dbReference type="Proteomes" id="UP000886611"/>
    </source>
</evidence>
<dbReference type="Pfam" id="PF07393">
    <property type="entry name" value="Sec10_HB"/>
    <property type="match status" value="2"/>
</dbReference>
<evidence type="ECO:0000256" key="2">
    <source>
        <dbReference type="ARBA" id="ARBA00017524"/>
    </source>
</evidence>
<evidence type="ECO:0000256" key="1">
    <source>
        <dbReference type="ARBA" id="ARBA00006572"/>
    </source>
</evidence>
<evidence type="ECO:0000259" key="8">
    <source>
        <dbReference type="Pfam" id="PF20667"/>
    </source>
</evidence>
<protein>
    <recommendedName>
        <fullName evidence="2">Exocyst complex component 5</fullName>
    </recommendedName>
    <alternativeName>
        <fullName evidence="6">Exocyst complex component Sec10</fullName>
    </alternativeName>
</protein>
<dbReference type="AlphaFoldDB" id="A0A8X7WXW4"/>
<comment type="similarity">
    <text evidence="1">Belongs to the SEC10 family.</text>
</comment>
<dbReference type="PANTHER" id="PTHR12100:SF0">
    <property type="entry name" value="EXOCYST COMPLEX COMPONENT 5"/>
    <property type="match status" value="1"/>
</dbReference>
<evidence type="ECO:0000313" key="9">
    <source>
        <dbReference type="EMBL" id="KAG2457815.1"/>
    </source>
</evidence>
<dbReference type="GO" id="GO:0000145">
    <property type="term" value="C:exocyst"/>
    <property type="evidence" value="ECO:0007669"/>
    <property type="project" value="TreeGrafter"/>
</dbReference>
<feature type="domain" description="Exocyst complex component Sec10-like alpha-helical bundle" evidence="7">
    <location>
        <begin position="86"/>
        <end position="153"/>
    </location>
</feature>
<dbReference type="PANTHER" id="PTHR12100">
    <property type="entry name" value="SEC10"/>
    <property type="match status" value="1"/>
</dbReference>
<evidence type="ECO:0000256" key="5">
    <source>
        <dbReference type="ARBA" id="ARBA00023054"/>
    </source>
</evidence>
<keyword evidence="5" id="KW-0175">Coiled coil</keyword>
<keyword evidence="3" id="KW-0813">Transport</keyword>
<evidence type="ECO:0000256" key="4">
    <source>
        <dbReference type="ARBA" id="ARBA00022483"/>
    </source>
</evidence>
<dbReference type="Proteomes" id="UP000886611">
    <property type="component" value="Unassembled WGS sequence"/>
</dbReference>
<feature type="domain" description="Exocyst complex component Sec10 N-terminal" evidence="8">
    <location>
        <begin position="19"/>
        <end position="76"/>
    </location>
</feature>
<dbReference type="InterPro" id="IPR048625">
    <property type="entry name" value="Sec10_N"/>
</dbReference>
<evidence type="ECO:0000259" key="7">
    <source>
        <dbReference type="Pfam" id="PF07393"/>
    </source>
</evidence>
<name>A0A8X7WXW4_POLSE</name>
<gene>
    <name evidence="9" type="primary">Exoc5</name>
    <name evidence="9" type="ORF">GTO96_0012052</name>
</gene>
<evidence type="ECO:0000256" key="3">
    <source>
        <dbReference type="ARBA" id="ARBA00022448"/>
    </source>
</evidence>
<proteinExistence type="inferred from homology"/>
<keyword evidence="4" id="KW-0268">Exocytosis</keyword>
<dbReference type="InterPro" id="IPR048627">
    <property type="entry name" value="Sec10_HB"/>
</dbReference>
<reference evidence="9 10" key="1">
    <citation type="journal article" date="2021" name="Cell">
        <title>Tracing the genetic footprints of vertebrate landing in non-teleost ray-finned fishes.</title>
        <authorList>
            <person name="Bi X."/>
            <person name="Wang K."/>
            <person name="Yang L."/>
            <person name="Pan H."/>
            <person name="Jiang H."/>
            <person name="Wei Q."/>
            <person name="Fang M."/>
            <person name="Yu H."/>
            <person name="Zhu C."/>
            <person name="Cai Y."/>
            <person name="He Y."/>
            <person name="Gan X."/>
            <person name="Zeng H."/>
            <person name="Yu D."/>
            <person name="Zhu Y."/>
            <person name="Jiang H."/>
            <person name="Qiu Q."/>
            <person name="Yang H."/>
            <person name="Zhang Y.E."/>
            <person name="Wang W."/>
            <person name="Zhu M."/>
            <person name="He S."/>
            <person name="Zhang G."/>
        </authorList>
    </citation>
    <scope>NUCLEOTIDE SEQUENCE [LARGE SCALE GENOMIC DNA]</scope>
    <source>
        <strain evidence="9">Bchr_013</strain>
    </source>
</reference>
<feature type="non-terminal residue" evidence="9">
    <location>
        <position position="592"/>
    </location>
</feature>
<keyword evidence="10" id="KW-1185">Reference proteome</keyword>
<accession>A0A8X7WXW4</accession>
<comment type="caution">
    <text evidence="9">The sequence shown here is derived from an EMBL/GenBank/DDBJ whole genome shotgun (WGS) entry which is preliminary data.</text>
</comment>
<dbReference type="GO" id="GO:0006887">
    <property type="term" value="P:exocytosis"/>
    <property type="evidence" value="ECO:0007669"/>
    <property type="project" value="UniProtKB-KW"/>
</dbReference>
<organism evidence="9 10">
    <name type="scientific">Polypterus senegalus</name>
    <name type="common">Senegal bichir</name>
    <dbReference type="NCBI Taxonomy" id="55291"/>
    <lineage>
        <taxon>Eukaryota</taxon>
        <taxon>Metazoa</taxon>
        <taxon>Chordata</taxon>
        <taxon>Craniata</taxon>
        <taxon>Vertebrata</taxon>
        <taxon>Euteleostomi</taxon>
        <taxon>Actinopterygii</taxon>
        <taxon>Polypteriformes</taxon>
        <taxon>Polypteridae</taxon>
        <taxon>Polypterus</taxon>
    </lineage>
</organism>
<dbReference type="InterPro" id="IPR009976">
    <property type="entry name" value="Sec10-like"/>
</dbReference>
<feature type="non-terminal residue" evidence="9">
    <location>
        <position position="1"/>
    </location>
</feature>
<evidence type="ECO:0000256" key="6">
    <source>
        <dbReference type="ARBA" id="ARBA00031471"/>
    </source>
</evidence>